<keyword evidence="2" id="KW-0813">Transport</keyword>
<evidence type="ECO:0000313" key="8">
    <source>
        <dbReference type="EMBL" id="NSL53201.1"/>
    </source>
</evidence>
<dbReference type="PANTHER" id="PTHR43568">
    <property type="entry name" value="P PROTEIN"/>
    <property type="match status" value="1"/>
</dbReference>
<feature type="domain" description="Citrate transporter-like" evidence="7">
    <location>
        <begin position="27"/>
        <end position="317"/>
    </location>
</feature>
<dbReference type="Proteomes" id="UP000625804">
    <property type="component" value="Unassembled WGS sequence"/>
</dbReference>
<reference evidence="8" key="1">
    <citation type="submission" date="2020-06" db="EMBL/GenBank/DDBJ databases">
        <title>A novel thermopfilic bacterium from Erzurum, Turkey.</title>
        <authorList>
            <person name="Adiguzel A."/>
            <person name="Ay H."/>
            <person name="Baltaci M.O."/>
        </authorList>
    </citation>
    <scope>NUCLEOTIDE SEQUENCE</scope>
    <source>
        <strain evidence="8">P2</strain>
    </source>
</reference>
<name>A0A8J8GHC1_9BACI</name>
<evidence type="ECO:0000256" key="2">
    <source>
        <dbReference type="ARBA" id="ARBA00022448"/>
    </source>
</evidence>
<dbReference type="Pfam" id="PF03600">
    <property type="entry name" value="CitMHS"/>
    <property type="match status" value="1"/>
</dbReference>
<protein>
    <submittedName>
        <fullName evidence="8">Anion transporter</fullName>
    </submittedName>
</protein>
<evidence type="ECO:0000259" key="7">
    <source>
        <dbReference type="Pfam" id="PF03600"/>
    </source>
</evidence>
<feature type="transmembrane region" description="Helical" evidence="6">
    <location>
        <begin position="246"/>
        <end position="266"/>
    </location>
</feature>
<gene>
    <name evidence="8" type="ORF">HR057_15780</name>
</gene>
<comment type="caution">
    <text evidence="8">The sequence shown here is derived from an EMBL/GenBank/DDBJ whole genome shotgun (WGS) entry which is preliminary data.</text>
</comment>
<feature type="transmembrane region" description="Helical" evidence="6">
    <location>
        <begin position="164"/>
        <end position="184"/>
    </location>
</feature>
<feature type="transmembrane region" description="Helical" evidence="6">
    <location>
        <begin position="47"/>
        <end position="66"/>
    </location>
</feature>
<evidence type="ECO:0000313" key="9">
    <source>
        <dbReference type="Proteomes" id="UP000625804"/>
    </source>
</evidence>
<evidence type="ECO:0000256" key="6">
    <source>
        <dbReference type="SAM" id="Phobius"/>
    </source>
</evidence>
<dbReference type="RefSeq" id="WP_173732401.1">
    <property type="nucleotide sequence ID" value="NZ_JABTTE010000031.1"/>
</dbReference>
<keyword evidence="9" id="KW-1185">Reference proteome</keyword>
<proteinExistence type="predicted"/>
<evidence type="ECO:0000256" key="1">
    <source>
        <dbReference type="ARBA" id="ARBA00004141"/>
    </source>
</evidence>
<evidence type="ECO:0000256" key="3">
    <source>
        <dbReference type="ARBA" id="ARBA00022692"/>
    </source>
</evidence>
<dbReference type="EMBL" id="JABTTE010000031">
    <property type="protein sequence ID" value="NSL53201.1"/>
    <property type="molecule type" value="Genomic_DNA"/>
</dbReference>
<dbReference type="PANTHER" id="PTHR43568:SF1">
    <property type="entry name" value="P PROTEIN"/>
    <property type="match status" value="1"/>
</dbReference>
<dbReference type="InterPro" id="IPR051475">
    <property type="entry name" value="Diverse_Ion_Transporter"/>
</dbReference>
<organism evidence="8 9">
    <name type="scientific">Calidifontibacillus erzurumensis</name>
    <dbReference type="NCBI Taxonomy" id="2741433"/>
    <lineage>
        <taxon>Bacteria</taxon>
        <taxon>Bacillati</taxon>
        <taxon>Bacillota</taxon>
        <taxon>Bacilli</taxon>
        <taxon>Bacillales</taxon>
        <taxon>Bacillaceae</taxon>
        <taxon>Calidifontibacillus/Schinkia group</taxon>
        <taxon>Calidifontibacillus</taxon>
    </lineage>
</organism>
<accession>A0A8J8GHC1</accession>
<feature type="transmembrane region" description="Helical" evidence="6">
    <location>
        <begin position="210"/>
        <end position="240"/>
    </location>
</feature>
<keyword evidence="3 6" id="KW-0812">Transmembrane</keyword>
<feature type="transmembrane region" description="Helical" evidence="6">
    <location>
        <begin position="287"/>
        <end position="308"/>
    </location>
</feature>
<keyword evidence="5 6" id="KW-0472">Membrane</keyword>
<feature type="transmembrane region" description="Helical" evidence="6">
    <location>
        <begin position="355"/>
        <end position="376"/>
    </location>
</feature>
<dbReference type="AlphaFoldDB" id="A0A8J8GHC1"/>
<evidence type="ECO:0000256" key="5">
    <source>
        <dbReference type="ARBA" id="ARBA00023136"/>
    </source>
</evidence>
<dbReference type="InterPro" id="IPR004680">
    <property type="entry name" value="Cit_transptr-like_dom"/>
</dbReference>
<feature type="transmembrane region" description="Helical" evidence="6">
    <location>
        <begin position="87"/>
        <end position="119"/>
    </location>
</feature>
<dbReference type="GO" id="GO:0016020">
    <property type="term" value="C:membrane"/>
    <property type="evidence" value="ECO:0007669"/>
    <property type="project" value="UniProtKB-SubCell"/>
</dbReference>
<feature type="transmembrane region" description="Helical" evidence="6">
    <location>
        <begin position="320"/>
        <end position="343"/>
    </location>
</feature>
<keyword evidence="4 6" id="KW-1133">Transmembrane helix</keyword>
<evidence type="ECO:0000256" key="4">
    <source>
        <dbReference type="ARBA" id="ARBA00022989"/>
    </source>
</evidence>
<comment type="subcellular location">
    <subcellularLocation>
        <location evidence="1">Membrane</location>
        <topology evidence="1">Multi-pass membrane protein</topology>
    </subcellularLocation>
</comment>
<dbReference type="GO" id="GO:0055085">
    <property type="term" value="P:transmembrane transport"/>
    <property type="evidence" value="ECO:0007669"/>
    <property type="project" value="InterPro"/>
</dbReference>
<sequence>MKATVFIQAKKKIHINFRFLTKDKVFTISLLLAIASCFIQPPKIEYMNFPVLISLFNLMLAIKALDELHLLDKMAVSILNRCKNSQSVSAVLIFLCFFASMFVTNDVALLTFVPLTLVISKRTKLPMMETVILQTIAANIGSSFTPMGNPQNLFIYSHYGLDPVSFLLTVVSMAILGLIILYLVTRRLRKQEIKLTLSPIQIEDRKKATIWGLVLAITIASIYGMIPYYVAFIITMAIVFTLNKKLLIKIDYYLLLTFICFFIFVGNISETHVVQTMASASLTNENLVFFSSILLSQFISNVPASILLAEFTANWKPLLLGVNIGGLGTLIASMASVISYKLFISANPNESMKFLKTFSIYNLLFLAILASIQYFLSFGPVAKL</sequence>